<dbReference type="SMART" id="SM00382">
    <property type="entry name" value="AAA"/>
    <property type="match status" value="1"/>
</dbReference>
<evidence type="ECO:0000256" key="3">
    <source>
        <dbReference type="ARBA" id="ARBA00022840"/>
    </source>
</evidence>
<dbReference type="InterPro" id="IPR002182">
    <property type="entry name" value="NB-ARC"/>
</dbReference>
<dbReference type="InterPro" id="IPR027417">
    <property type="entry name" value="P-loop_NTPase"/>
</dbReference>
<evidence type="ECO:0000256" key="1">
    <source>
        <dbReference type="ARBA" id="ARBA00022741"/>
    </source>
</evidence>
<keyword evidence="3" id="KW-0067">ATP-binding</keyword>
<sequence>MVEIVISVAAKISEYLVAPMILPFTYATTKATLRISRMKLKVEKWLSDVDKIMDVAGQIIEDEERAKKSRCFKGMCPNLTTLYQLSKKAAKEMVVISGVVQEQGKFDKVSYSTIPEDIWMTFTKSYEAFESRMSTLNDVLNALNNPNVNMIGVYGMAGVGKTMLVKEAARLAKKDKLFDEVVFAEVSQISDIKKIQGQISDKMGLKFYEESESGRARRLCERLKKEKNILVILDNIWASLDFEKVALNEREAWNLFKKIAGDYAENEDLQSIAKDVAKACGCLPIAIVTIAGALRNKSIFKWKNALQELRRPSGRSFAGVPAEAYSTIELSYNHLEGEELKSTFLLCSRMVHIQSATIQYLLSYGMGLGLFGGMDTIEEARNRVYMLVNKLKTSCLLLDGHTSEEFFMHDVVRDVAISIAFRDQGVFSMNDGVFPRGLSDKEALKRCPAI</sequence>
<dbReference type="GO" id="GO:0005524">
    <property type="term" value="F:ATP binding"/>
    <property type="evidence" value="ECO:0007669"/>
    <property type="project" value="UniProtKB-KW"/>
</dbReference>
<dbReference type="Pfam" id="PF00931">
    <property type="entry name" value="NB-ARC"/>
    <property type="match status" value="1"/>
</dbReference>
<keyword evidence="1" id="KW-0547">Nucleotide-binding</keyword>
<dbReference type="Gene3D" id="1.10.8.430">
    <property type="entry name" value="Helical domain of apoptotic protease-activating factors"/>
    <property type="match status" value="1"/>
</dbReference>
<feature type="domain" description="AAA+ ATPase" evidence="4">
    <location>
        <begin position="147"/>
        <end position="306"/>
    </location>
</feature>
<organism evidence="5 6">
    <name type="scientific">Citrus x changshan-huyou</name>
    <dbReference type="NCBI Taxonomy" id="2935761"/>
    <lineage>
        <taxon>Eukaryota</taxon>
        <taxon>Viridiplantae</taxon>
        <taxon>Streptophyta</taxon>
        <taxon>Embryophyta</taxon>
        <taxon>Tracheophyta</taxon>
        <taxon>Spermatophyta</taxon>
        <taxon>Magnoliopsida</taxon>
        <taxon>eudicotyledons</taxon>
        <taxon>Gunneridae</taxon>
        <taxon>Pentapetalae</taxon>
        <taxon>rosids</taxon>
        <taxon>malvids</taxon>
        <taxon>Sapindales</taxon>
        <taxon>Rutaceae</taxon>
        <taxon>Aurantioideae</taxon>
        <taxon>Citrus</taxon>
    </lineage>
</organism>
<dbReference type="Gene3D" id="3.40.50.300">
    <property type="entry name" value="P-loop containing nucleotide triphosphate hydrolases"/>
    <property type="match status" value="1"/>
</dbReference>
<dbReference type="GO" id="GO:0006952">
    <property type="term" value="P:defense response"/>
    <property type="evidence" value="ECO:0007669"/>
    <property type="project" value="UniProtKB-KW"/>
</dbReference>
<proteinExistence type="predicted"/>
<dbReference type="InterPro" id="IPR003593">
    <property type="entry name" value="AAA+_ATPase"/>
</dbReference>
<evidence type="ECO:0000313" key="5">
    <source>
        <dbReference type="EMBL" id="KAK9221025.1"/>
    </source>
</evidence>
<evidence type="ECO:0000259" key="4">
    <source>
        <dbReference type="SMART" id="SM00382"/>
    </source>
</evidence>
<evidence type="ECO:0000256" key="2">
    <source>
        <dbReference type="ARBA" id="ARBA00022821"/>
    </source>
</evidence>
<dbReference type="AlphaFoldDB" id="A0AAP0MPV1"/>
<name>A0AAP0MPV1_9ROSI</name>
<dbReference type="EMBL" id="JBCGBO010000002">
    <property type="protein sequence ID" value="KAK9221025.1"/>
    <property type="molecule type" value="Genomic_DNA"/>
</dbReference>
<dbReference type="Proteomes" id="UP001428341">
    <property type="component" value="Unassembled WGS sequence"/>
</dbReference>
<evidence type="ECO:0000313" key="6">
    <source>
        <dbReference type="Proteomes" id="UP001428341"/>
    </source>
</evidence>
<gene>
    <name evidence="5" type="ORF">WN944_009449</name>
</gene>
<keyword evidence="6" id="KW-1185">Reference proteome</keyword>
<dbReference type="PRINTS" id="PR00364">
    <property type="entry name" value="DISEASERSIST"/>
</dbReference>
<protein>
    <recommendedName>
        <fullName evidence="4">AAA+ ATPase domain-containing protein</fullName>
    </recommendedName>
</protein>
<comment type="caution">
    <text evidence="5">The sequence shown here is derived from an EMBL/GenBank/DDBJ whole genome shotgun (WGS) entry which is preliminary data.</text>
</comment>
<dbReference type="InterPro" id="IPR042197">
    <property type="entry name" value="Apaf_helical"/>
</dbReference>
<keyword evidence="2" id="KW-0611">Plant defense</keyword>
<accession>A0AAP0MPV1</accession>
<dbReference type="PANTHER" id="PTHR33463">
    <property type="entry name" value="NB-ARC DOMAIN-CONTAINING PROTEIN-RELATED"/>
    <property type="match status" value="1"/>
</dbReference>
<dbReference type="GO" id="GO:0043531">
    <property type="term" value="F:ADP binding"/>
    <property type="evidence" value="ECO:0007669"/>
    <property type="project" value="InterPro"/>
</dbReference>
<reference evidence="5 6" key="1">
    <citation type="submission" date="2024-05" db="EMBL/GenBank/DDBJ databases">
        <title>Haplotype-resolved chromosome-level genome assembly of Huyou (Citrus changshanensis).</title>
        <authorList>
            <person name="Miao C."/>
            <person name="Chen W."/>
            <person name="Wu Y."/>
            <person name="Wang L."/>
            <person name="Zhao S."/>
            <person name="Grierson D."/>
            <person name="Xu C."/>
            <person name="Chen K."/>
        </authorList>
    </citation>
    <scope>NUCLEOTIDE SEQUENCE [LARGE SCALE GENOMIC DNA]</scope>
    <source>
        <strain evidence="5">01-14</strain>
        <tissue evidence="5">Leaf</tissue>
    </source>
</reference>
<dbReference type="InterPro" id="IPR050905">
    <property type="entry name" value="Plant_NBS-LRR"/>
</dbReference>
<dbReference type="PANTHER" id="PTHR33463:SF198">
    <property type="entry name" value="RPP4C3"/>
    <property type="match status" value="1"/>
</dbReference>
<dbReference type="SUPFAM" id="SSF52540">
    <property type="entry name" value="P-loop containing nucleoside triphosphate hydrolases"/>
    <property type="match status" value="1"/>
</dbReference>